<reference evidence="2" key="1">
    <citation type="journal article" date="2022" name="bioRxiv">
        <title>Sequencing and chromosome-scale assembly of the giantPleurodeles waltlgenome.</title>
        <authorList>
            <person name="Brown T."/>
            <person name="Elewa A."/>
            <person name="Iarovenko S."/>
            <person name="Subramanian E."/>
            <person name="Araus A.J."/>
            <person name="Petzold A."/>
            <person name="Susuki M."/>
            <person name="Suzuki K.-i.T."/>
            <person name="Hayashi T."/>
            <person name="Toyoda A."/>
            <person name="Oliveira C."/>
            <person name="Osipova E."/>
            <person name="Leigh N.D."/>
            <person name="Simon A."/>
            <person name="Yun M.H."/>
        </authorList>
    </citation>
    <scope>NUCLEOTIDE SEQUENCE</scope>
    <source>
        <strain evidence="2">20211129_DDA</strain>
        <tissue evidence="2">Liver</tissue>
    </source>
</reference>
<feature type="region of interest" description="Disordered" evidence="1">
    <location>
        <begin position="50"/>
        <end position="105"/>
    </location>
</feature>
<dbReference type="EMBL" id="JANPWB010000009">
    <property type="protein sequence ID" value="KAJ1158483.1"/>
    <property type="molecule type" value="Genomic_DNA"/>
</dbReference>
<organism evidence="2 3">
    <name type="scientific">Pleurodeles waltl</name>
    <name type="common">Iberian ribbed newt</name>
    <dbReference type="NCBI Taxonomy" id="8319"/>
    <lineage>
        <taxon>Eukaryota</taxon>
        <taxon>Metazoa</taxon>
        <taxon>Chordata</taxon>
        <taxon>Craniata</taxon>
        <taxon>Vertebrata</taxon>
        <taxon>Euteleostomi</taxon>
        <taxon>Amphibia</taxon>
        <taxon>Batrachia</taxon>
        <taxon>Caudata</taxon>
        <taxon>Salamandroidea</taxon>
        <taxon>Salamandridae</taxon>
        <taxon>Pleurodelinae</taxon>
        <taxon>Pleurodeles</taxon>
    </lineage>
</organism>
<evidence type="ECO:0000313" key="2">
    <source>
        <dbReference type="EMBL" id="KAJ1158483.1"/>
    </source>
</evidence>
<sequence length="105" mass="11358">MLRMPECGVAAHDDPEEPTDFTIHRLGAENNREAYPTTGGAESLWGAAEGDAVRSDPNGSLRGGGYGNLLGSSGEPREDWDDPPGGHEEKWGSEEVHRTPERAMR</sequence>
<feature type="compositionally biased region" description="Basic and acidic residues" evidence="1">
    <location>
        <begin position="84"/>
        <end position="105"/>
    </location>
</feature>
<name>A0AAV7S2X1_PLEWA</name>
<gene>
    <name evidence="2" type="ORF">NDU88_011171</name>
</gene>
<proteinExistence type="predicted"/>
<dbReference type="AlphaFoldDB" id="A0AAV7S2X1"/>
<protein>
    <submittedName>
        <fullName evidence="2">Uncharacterized protein</fullName>
    </submittedName>
</protein>
<comment type="caution">
    <text evidence="2">The sequence shown here is derived from an EMBL/GenBank/DDBJ whole genome shotgun (WGS) entry which is preliminary data.</text>
</comment>
<evidence type="ECO:0000313" key="3">
    <source>
        <dbReference type="Proteomes" id="UP001066276"/>
    </source>
</evidence>
<evidence type="ECO:0000256" key="1">
    <source>
        <dbReference type="SAM" id="MobiDB-lite"/>
    </source>
</evidence>
<keyword evidence="3" id="KW-1185">Reference proteome</keyword>
<accession>A0AAV7S2X1</accession>
<dbReference type="Proteomes" id="UP001066276">
    <property type="component" value="Chromosome 5"/>
</dbReference>